<name>A0ABW3IED0_9FLAO</name>
<dbReference type="PANTHER" id="PTHR37422:SF17">
    <property type="entry name" value="O-ANTIGEN LIGASE"/>
    <property type="match status" value="1"/>
</dbReference>
<feature type="transmembrane region" description="Helical" evidence="5">
    <location>
        <begin position="139"/>
        <end position="160"/>
    </location>
</feature>
<organism evidence="7 8">
    <name type="scientific">Salinimicrobium gaetbulicola</name>
    <dbReference type="NCBI Taxonomy" id="999702"/>
    <lineage>
        <taxon>Bacteria</taxon>
        <taxon>Pseudomonadati</taxon>
        <taxon>Bacteroidota</taxon>
        <taxon>Flavobacteriia</taxon>
        <taxon>Flavobacteriales</taxon>
        <taxon>Flavobacteriaceae</taxon>
        <taxon>Salinimicrobium</taxon>
    </lineage>
</organism>
<keyword evidence="3 5" id="KW-1133">Transmembrane helix</keyword>
<reference evidence="8" key="1">
    <citation type="journal article" date="2019" name="Int. J. Syst. Evol. Microbiol.">
        <title>The Global Catalogue of Microorganisms (GCM) 10K type strain sequencing project: providing services to taxonomists for standard genome sequencing and annotation.</title>
        <authorList>
            <consortium name="The Broad Institute Genomics Platform"/>
            <consortium name="The Broad Institute Genome Sequencing Center for Infectious Disease"/>
            <person name="Wu L."/>
            <person name="Ma J."/>
        </authorList>
    </citation>
    <scope>NUCLEOTIDE SEQUENCE [LARGE SCALE GENOMIC DNA]</scope>
    <source>
        <strain evidence="8">CCUG 60898</strain>
    </source>
</reference>
<dbReference type="RefSeq" id="WP_380737598.1">
    <property type="nucleotide sequence ID" value="NZ_JBHTJP010000032.1"/>
</dbReference>
<accession>A0ABW3IED0</accession>
<comment type="subcellular location">
    <subcellularLocation>
        <location evidence="1">Membrane</location>
        <topology evidence="1">Multi-pass membrane protein</topology>
    </subcellularLocation>
</comment>
<sequence length="314" mass="36065">MDKFGWDGDSFTLFGVLMVIMAAERLYIPGKVLDFLIANAYPLIILFILGGVHFTEGRLFTEYLNPNIRGIFYLGGFSASLYYMLKYKKIKLNYVLVFLTTTSFLILSGSRRNIILLLIALIINFTSLKGKIQSLKNPLLKFFIIFNFIVVGIYIFNISYTTIKNRFNNSNLIDQVKGSDDSGKERYSFIETSLDIVKEYPTGIGYGNIKEGIRDYGNNLYAVTQNAHAFIAEIVASTGYFGLLFLIPFLLFIIKISRKDFEKWFFIPLYLIVSLLTITILNDKLFWVTLVFFEKDLMFHKQNTIPVVEKASKI</sequence>
<feature type="transmembrane region" description="Helical" evidence="5">
    <location>
        <begin position="35"/>
        <end position="55"/>
    </location>
</feature>
<evidence type="ECO:0000256" key="3">
    <source>
        <dbReference type="ARBA" id="ARBA00022989"/>
    </source>
</evidence>
<dbReference type="EMBL" id="JBHTJP010000032">
    <property type="protein sequence ID" value="MFD0976351.1"/>
    <property type="molecule type" value="Genomic_DNA"/>
</dbReference>
<dbReference type="Proteomes" id="UP001597100">
    <property type="component" value="Unassembled WGS sequence"/>
</dbReference>
<dbReference type="PANTHER" id="PTHR37422">
    <property type="entry name" value="TEICHURONIC ACID BIOSYNTHESIS PROTEIN TUAE"/>
    <property type="match status" value="1"/>
</dbReference>
<gene>
    <name evidence="7" type="ORF">ACFQ1G_06070</name>
</gene>
<dbReference type="InterPro" id="IPR051533">
    <property type="entry name" value="WaaL-like"/>
</dbReference>
<keyword evidence="7" id="KW-0436">Ligase</keyword>
<evidence type="ECO:0000313" key="7">
    <source>
        <dbReference type="EMBL" id="MFD0976351.1"/>
    </source>
</evidence>
<feature type="transmembrane region" description="Helical" evidence="5">
    <location>
        <begin position="67"/>
        <end position="85"/>
    </location>
</feature>
<dbReference type="GO" id="GO:0016874">
    <property type="term" value="F:ligase activity"/>
    <property type="evidence" value="ECO:0007669"/>
    <property type="project" value="UniProtKB-KW"/>
</dbReference>
<feature type="transmembrane region" description="Helical" evidence="5">
    <location>
        <begin position="264"/>
        <end position="281"/>
    </location>
</feature>
<evidence type="ECO:0000256" key="5">
    <source>
        <dbReference type="SAM" id="Phobius"/>
    </source>
</evidence>
<dbReference type="InterPro" id="IPR007016">
    <property type="entry name" value="O-antigen_ligase-rel_domated"/>
</dbReference>
<evidence type="ECO:0000256" key="1">
    <source>
        <dbReference type="ARBA" id="ARBA00004141"/>
    </source>
</evidence>
<evidence type="ECO:0000256" key="2">
    <source>
        <dbReference type="ARBA" id="ARBA00022692"/>
    </source>
</evidence>
<evidence type="ECO:0000259" key="6">
    <source>
        <dbReference type="Pfam" id="PF04932"/>
    </source>
</evidence>
<evidence type="ECO:0000313" key="8">
    <source>
        <dbReference type="Proteomes" id="UP001597100"/>
    </source>
</evidence>
<proteinExistence type="predicted"/>
<protein>
    <submittedName>
        <fullName evidence="7">O-antigen ligase family protein</fullName>
    </submittedName>
</protein>
<feature type="transmembrane region" description="Helical" evidence="5">
    <location>
        <begin position="12"/>
        <end position="28"/>
    </location>
</feature>
<feature type="transmembrane region" description="Helical" evidence="5">
    <location>
        <begin position="92"/>
        <end position="108"/>
    </location>
</feature>
<feature type="transmembrane region" description="Helical" evidence="5">
    <location>
        <begin position="229"/>
        <end position="252"/>
    </location>
</feature>
<dbReference type="Pfam" id="PF04932">
    <property type="entry name" value="Wzy_C"/>
    <property type="match status" value="1"/>
</dbReference>
<keyword evidence="2 5" id="KW-0812">Transmembrane</keyword>
<comment type="caution">
    <text evidence="7">The sequence shown here is derived from an EMBL/GenBank/DDBJ whole genome shotgun (WGS) entry which is preliminary data.</text>
</comment>
<keyword evidence="8" id="KW-1185">Reference proteome</keyword>
<feature type="domain" description="O-antigen ligase-related" evidence="6">
    <location>
        <begin position="97"/>
        <end position="247"/>
    </location>
</feature>
<feature type="transmembrane region" description="Helical" evidence="5">
    <location>
        <begin position="114"/>
        <end position="132"/>
    </location>
</feature>
<keyword evidence="4 5" id="KW-0472">Membrane</keyword>
<evidence type="ECO:0000256" key="4">
    <source>
        <dbReference type="ARBA" id="ARBA00023136"/>
    </source>
</evidence>